<comment type="caution">
    <text evidence="2">The sequence shown here is derived from an EMBL/GenBank/DDBJ whole genome shotgun (WGS) entry which is preliminary data.</text>
</comment>
<reference evidence="2 3" key="1">
    <citation type="submission" date="2015-06" db="EMBL/GenBank/DDBJ databases">
        <title>Genome sequence of Pseudoalteromonas peptidolytica.</title>
        <authorList>
            <person name="Xie B.-B."/>
            <person name="Rong J.-C."/>
            <person name="Qin Q.-L."/>
            <person name="Zhang Y.-Z."/>
        </authorList>
    </citation>
    <scope>NUCLEOTIDE SEQUENCE [LARGE SCALE GENOMIC DNA]</scope>
    <source>
        <strain evidence="2 3">F12-50-A1</strain>
    </source>
</reference>
<proteinExistence type="predicted"/>
<feature type="region of interest" description="Disordered" evidence="1">
    <location>
        <begin position="1"/>
        <end position="75"/>
    </location>
</feature>
<accession>A0A8I0MXS3</accession>
<dbReference type="Gene3D" id="3.40.50.150">
    <property type="entry name" value="Vaccinia Virus protein VP39"/>
    <property type="match status" value="1"/>
</dbReference>
<evidence type="ECO:0008006" key="4">
    <source>
        <dbReference type="Google" id="ProtNLM"/>
    </source>
</evidence>
<gene>
    <name evidence="2" type="ORF">PPEP_a4317</name>
</gene>
<feature type="compositionally biased region" description="Polar residues" evidence="1">
    <location>
        <begin position="22"/>
        <end position="37"/>
    </location>
</feature>
<dbReference type="InterPro" id="IPR029063">
    <property type="entry name" value="SAM-dependent_MTases_sf"/>
</dbReference>
<dbReference type="AlphaFoldDB" id="A0A8I0MXS3"/>
<sequence>MGDDNKQGSSALEKRHRRRSLRLNQEENQTSALNTDEVQSRPRRRHLSSERSDMNNQEHTNRQISRRRTKGSIMHDEVTTQLPTEQAFMPQYLGSDNHINIGKDEWRLLKRKLKRPALVSLLNELVEKNNIDVPYRMTSKEQAWDDFQALKALDAGSLLHVNYNHARMSYQHPISLLTIDVDNTGSRATDPYFQAIRFTCKGSRVGSATDSWNDQESRRAVFNHILDQDTPFIDRHVIRKALGTRRYIAAQYRPAVAKAIFHYFKPKSVIDMSLGWGDRLLGFEASPYPKRFVGIDPDNRVIQAGNLMHKQLKQRSKKVELYNAQAESFKYEILEEKADLLYFCPPPFHDERYTDEESQAYKRYKTENAFIDHFLVKAVVNAWHMLEEGGVLVLDMGDLRGSKRSEPIRFVDSAIDAIVHKCQFARYIGTIGARINDRTVDGQLGARIDPIWIISKGTPSITEQALFGRFTSK</sequence>
<dbReference type="Proteomes" id="UP000660708">
    <property type="component" value="Unassembled WGS sequence"/>
</dbReference>
<evidence type="ECO:0000256" key="1">
    <source>
        <dbReference type="SAM" id="MobiDB-lite"/>
    </source>
</evidence>
<name>A0A8I0MXS3_9GAMM</name>
<dbReference type="RefSeq" id="WP_147391301.1">
    <property type="nucleotide sequence ID" value="NZ_AQHF01000028.1"/>
</dbReference>
<protein>
    <recommendedName>
        <fullName evidence="4">Methyltransferase domain-containing protein</fullName>
    </recommendedName>
</protein>
<keyword evidence="3" id="KW-1185">Reference proteome</keyword>
<dbReference type="SUPFAM" id="SSF53335">
    <property type="entry name" value="S-adenosyl-L-methionine-dependent methyltransferases"/>
    <property type="match status" value="1"/>
</dbReference>
<organism evidence="2 3">
    <name type="scientific">Pseudoalteromonas peptidolytica F12-50-A1</name>
    <dbReference type="NCBI Taxonomy" id="1315280"/>
    <lineage>
        <taxon>Bacteria</taxon>
        <taxon>Pseudomonadati</taxon>
        <taxon>Pseudomonadota</taxon>
        <taxon>Gammaproteobacteria</taxon>
        <taxon>Alteromonadales</taxon>
        <taxon>Pseudoalteromonadaceae</taxon>
        <taxon>Pseudoalteromonas</taxon>
    </lineage>
</organism>
<evidence type="ECO:0000313" key="3">
    <source>
        <dbReference type="Proteomes" id="UP000660708"/>
    </source>
</evidence>
<evidence type="ECO:0000313" key="2">
    <source>
        <dbReference type="EMBL" id="MBE0347934.1"/>
    </source>
</evidence>
<dbReference type="EMBL" id="AQHF01000028">
    <property type="protein sequence ID" value="MBE0347934.1"/>
    <property type="molecule type" value="Genomic_DNA"/>
</dbReference>